<keyword evidence="6" id="KW-1185">Reference proteome</keyword>
<feature type="transmembrane region" description="Helical" evidence="4">
    <location>
        <begin position="332"/>
        <end position="351"/>
    </location>
</feature>
<keyword evidence="4" id="KW-1133">Transmembrane helix</keyword>
<dbReference type="RefSeq" id="XP_069208039.1">
    <property type="nucleotide sequence ID" value="XM_069353397.1"/>
</dbReference>
<dbReference type="PANTHER" id="PTHR11360:SF287">
    <property type="entry name" value="MFS MONOCARBOXYLATE TRANSPORTER"/>
    <property type="match status" value="1"/>
</dbReference>
<evidence type="ECO:0008006" key="7">
    <source>
        <dbReference type="Google" id="ProtNLM"/>
    </source>
</evidence>
<comment type="similarity">
    <text evidence="2">Belongs to the major facilitator superfamily. Monocarboxylate porter (TC 2.A.1.13) family.</text>
</comment>
<dbReference type="InterPro" id="IPR036259">
    <property type="entry name" value="MFS_trans_sf"/>
</dbReference>
<comment type="subcellular location">
    <subcellularLocation>
        <location evidence="1">Membrane</location>
        <topology evidence="1">Multi-pass membrane protein</topology>
    </subcellularLocation>
</comment>
<dbReference type="PANTHER" id="PTHR11360">
    <property type="entry name" value="MONOCARBOXYLATE TRANSPORTER"/>
    <property type="match status" value="1"/>
</dbReference>
<feature type="transmembrane region" description="Helical" evidence="4">
    <location>
        <begin position="95"/>
        <end position="120"/>
    </location>
</feature>
<dbReference type="InterPro" id="IPR050327">
    <property type="entry name" value="Proton-linked_MCT"/>
</dbReference>
<name>A0ABR3Q0D4_9TREE</name>
<feature type="transmembrane region" description="Helical" evidence="4">
    <location>
        <begin position="55"/>
        <end position="83"/>
    </location>
</feature>
<keyword evidence="4" id="KW-0472">Membrane</keyword>
<feature type="transmembrane region" description="Helical" evidence="4">
    <location>
        <begin position="183"/>
        <end position="207"/>
    </location>
</feature>
<proteinExistence type="inferred from homology"/>
<dbReference type="EMBL" id="JBBXJM010000004">
    <property type="protein sequence ID" value="KAL1408095.1"/>
    <property type="molecule type" value="Genomic_DNA"/>
</dbReference>
<evidence type="ECO:0000256" key="4">
    <source>
        <dbReference type="SAM" id="Phobius"/>
    </source>
</evidence>
<evidence type="ECO:0000313" key="5">
    <source>
        <dbReference type="EMBL" id="KAL1408095.1"/>
    </source>
</evidence>
<feature type="transmembrane region" description="Helical" evidence="4">
    <location>
        <begin position="410"/>
        <end position="431"/>
    </location>
</feature>
<dbReference type="Gene3D" id="1.20.1250.20">
    <property type="entry name" value="MFS general substrate transporter like domains"/>
    <property type="match status" value="1"/>
</dbReference>
<evidence type="ECO:0000256" key="1">
    <source>
        <dbReference type="ARBA" id="ARBA00004141"/>
    </source>
</evidence>
<gene>
    <name evidence="5" type="ORF">Q8F55_004898</name>
</gene>
<organism evidence="5 6">
    <name type="scientific">Vanrija albida</name>
    <dbReference type="NCBI Taxonomy" id="181172"/>
    <lineage>
        <taxon>Eukaryota</taxon>
        <taxon>Fungi</taxon>
        <taxon>Dikarya</taxon>
        <taxon>Basidiomycota</taxon>
        <taxon>Agaricomycotina</taxon>
        <taxon>Tremellomycetes</taxon>
        <taxon>Trichosporonales</taxon>
        <taxon>Trichosporonaceae</taxon>
        <taxon>Vanrija</taxon>
    </lineage>
</organism>
<feature type="region of interest" description="Disordered" evidence="3">
    <location>
        <begin position="1"/>
        <end position="47"/>
    </location>
</feature>
<feature type="transmembrane region" description="Helical" evidence="4">
    <location>
        <begin position="157"/>
        <end position="177"/>
    </location>
</feature>
<dbReference type="Pfam" id="PF07690">
    <property type="entry name" value="MFS_1"/>
    <property type="match status" value="1"/>
</dbReference>
<dbReference type="Proteomes" id="UP001565368">
    <property type="component" value="Unassembled WGS sequence"/>
</dbReference>
<sequence length="433" mass="46263">MSSTSIELQPRRSLEPGPSLAPTPGPSPSLHASAEFPEAGRELPSLPPADTGRDAWNFLIAATAMETTVWGFPYTIGILHNYWASEMFPGEESTLTFAATLQTGLMFMSTAVLGPLFAAFPHRSKLIQTVGLVVSSAGLIAAGFVTKADQLIPTMGVLYPFAGALYLPCATLVYEWFVERRGVATGIMFAGTGVGGTIFPFIVDALLKRFGYKATMVAVGIGFATLNAVALLFVKRRLPLPPRVPGQRRPRPQIDWGVAKTWPFWCGFFVLLLTSMGNFNPTLWIPTASVPGNALTGWISDRTPAKVTVFGSSLLAALAVLIPWGLGTTNAPLVFFSIVWGLTALSFVSLWSKLISRICKDDPTMATLIFSMFAVLRGVGNLTSGPVSTELLKSDSFKGKAAGAYGKTNFGAVLVYTAVVIFSGGVFGLFFPK</sequence>
<evidence type="ECO:0000256" key="3">
    <source>
        <dbReference type="SAM" id="MobiDB-lite"/>
    </source>
</evidence>
<accession>A0ABR3Q0D4</accession>
<feature type="transmembrane region" description="Helical" evidence="4">
    <location>
        <begin position="307"/>
        <end position="326"/>
    </location>
</feature>
<dbReference type="InterPro" id="IPR011701">
    <property type="entry name" value="MFS"/>
</dbReference>
<feature type="transmembrane region" description="Helical" evidence="4">
    <location>
        <begin position="126"/>
        <end position="145"/>
    </location>
</feature>
<feature type="transmembrane region" description="Helical" evidence="4">
    <location>
        <begin position="363"/>
        <end position="380"/>
    </location>
</feature>
<protein>
    <recommendedName>
        <fullName evidence="7">Major facilitator superfamily (MFS) profile domain-containing protein</fullName>
    </recommendedName>
</protein>
<dbReference type="GeneID" id="95985941"/>
<dbReference type="SUPFAM" id="SSF103473">
    <property type="entry name" value="MFS general substrate transporter"/>
    <property type="match status" value="1"/>
</dbReference>
<evidence type="ECO:0000313" key="6">
    <source>
        <dbReference type="Proteomes" id="UP001565368"/>
    </source>
</evidence>
<evidence type="ECO:0000256" key="2">
    <source>
        <dbReference type="ARBA" id="ARBA00006727"/>
    </source>
</evidence>
<keyword evidence="4" id="KW-0812">Transmembrane</keyword>
<reference evidence="5 6" key="1">
    <citation type="submission" date="2023-08" db="EMBL/GenBank/DDBJ databases">
        <title>Annotated Genome Sequence of Vanrija albida AlHP1.</title>
        <authorList>
            <person name="Herzog R."/>
        </authorList>
    </citation>
    <scope>NUCLEOTIDE SEQUENCE [LARGE SCALE GENOMIC DNA]</scope>
    <source>
        <strain evidence="5 6">AlHP1</strain>
    </source>
</reference>
<feature type="transmembrane region" description="Helical" evidence="4">
    <location>
        <begin position="214"/>
        <end position="234"/>
    </location>
</feature>
<comment type="caution">
    <text evidence="5">The sequence shown here is derived from an EMBL/GenBank/DDBJ whole genome shotgun (WGS) entry which is preliminary data.</text>
</comment>